<name>A0ACB0IWC5_TRIPR</name>
<keyword evidence="2" id="KW-1185">Reference proteome</keyword>
<protein>
    <submittedName>
        <fullName evidence="1">Uncharacterized protein</fullName>
    </submittedName>
</protein>
<accession>A0ACB0IWC5</accession>
<comment type="caution">
    <text evidence="1">The sequence shown here is derived from an EMBL/GenBank/DDBJ whole genome shotgun (WGS) entry which is preliminary data.</text>
</comment>
<dbReference type="Proteomes" id="UP001177021">
    <property type="component" value="Unassembled WGS sequence"/>
</dbReference>
<proteinExistence type="predicted"/>
<sequence>MADLLHFPHGQEVKCEVHDDEQWQNTFSHFWRAITDKQINSHEGNTTSFIHNPALRYFRHLLACTIFGRANLNKVNSKEMFYMFAAIRKIKINTVPFLFSHMLS</sequence>
<gene>
    <name evidence="1" type="ORF">MILVUS5_LOCUS7076</name>
</gene>
<evidence type="ECO:0000313" key="2">
    <source>
        <dbReference type="Proteomes" id="UP001177021"/>
    </source>
</evidence>
<dbReference type="EMBL" id="CASHSV030000013">
    <property type="protein sequence ID" value="CAJ2636604.1"/>
    <property type="molecule type" value="Genomic_DNA"/>
</dbReference>
<reference evidence="1" key="1">
    <citation type="submission" date="2023-10" db="EMBL/GenBank/DDBJ databases">
        <authorList>
            <person name="Rodriguez Cubillos JULIANA M."/>
            <person name="De Vega J."/>
        </authorList>
    </citation>
    <scope>NUCLEOTIDE SEQUENCE</scope>
</reference>
<evidence type="ECO:0000313" key="1">
    <source>
        <dbReference type="EMBL" id="CAJ2636604.1"/>
    </source>
</evidence>
<organism evidence="1 2">
    <name type="scientific">Trifolium pratense</name>
    <name type="common">Red clover</name>
    <dbReference type="NCBI Taxonomy" id="57577"/>
    <lineage>
        <taxon>Eukaryota</taxon>
        <taxon>Viridiplantae</taxon>
        <taxon>Streptophyta</taxon>
        <taxon>Embryophyta</taxon>
        <taxon>Tracheophyta</taxon>
        <taxon>Spermatophyta</taxon>
        <taxon>Magnoliopsida</taxon>
        <taxon>eudicotyledons</taxon>
        <taxon>Gunneridae</taxon>
        <taxon>Pentapetalae</taxon>
        <taxon>rosids</taxon>
        <taxon>fabids</taxon>
        <taxon>Fabales</taxon>
        <taxon>Fabaceae</taxon>
        <taxon>Papilionoideae</taxon>
        <taxon>50 kb inversion clade</taxon>
        <taxon>NPAAA clade</taxon>
        <taxon>Hologalegina</taxon>
        <taxon>IRL clade</taxon>
        <taxon>Trifolieae</taxon>
        <taxon>Trifolium</taxon>
    </lineage>
</organism>